<dbReference type="EMBL" id="FNNO01000001">
    <property type="protein sequence ID" value="SDW14129.1"/>
    <property type="molecule type" value="Genomic_DNA"/>
</dbReference>
<name>A0A8X8LDH4_9BACT</name>
<organism evidence="1 2">
    <name type="scientific">Hydrobacter penzbergensis</name>
    <dbReference type="NCBI Taxonomy" id="1235997"/>
    <lineage>
        <taxon>Bacteria</taxon>
        <taxon>Pseudomonadati</taxon>
        <taxon>Bacteroidota</taxon>
        <taxon>Chitinophagia</taxon>
        <taxon>Chitinophagales</taxon>
        <taxon>Chitinophagaceae</taxon>
        <taxon>Hydrobacter</taxon>
    </lineage>
</organism>
<evidence type="ECO:0000313" key="2">
    <source>
        <dbReference type="Proteomes" id="UP000198711"/>
    </source>
</evidence>
<gene>
    <name evidence="1" type="ORF">SAMN05444410_101330</name>
</gene>
<dbReference type="RefSeq" id="WP_092721482.1">
    <property type="nucleotide sequence ID" value="NZ_FNNO01000001.1"/>
</dbReference>
<dbReference type="AlphaFoldDB" id="A0A8X8LDH4"/>
<reference evidence="1 2" key="1">
    <citation type="submission" date="2016-10" db="EMBL/GenBank/DDBJ databases">
        <authorList>
            <person name="Varghese N."/>
            <person name="Submissions S."/>
        </authorList>
    </citation>
    <scope>NUCLEOTIDE SEQUENCE [LARGE SCALE GENOMIC DNA]</scope>
    <source>
        <strain evidence="1 2">DSM 25353</strain>
    </source>
</reference>
<sequence length="403" mass="46747">MCGGYTLGWLDSLITVSLNPEKTDLNTLSDEEICSVISKISEEKEKLLTILKNQIFGLTKEKQIALLVNQSHSLLIILLDQVLKYRKEQTLNKRRLKDLYNILITSLEELLSFIEVRFFAYLSLNERVPVTYLAVTGKELKQRVDKLKTKLLGQETNKELADIVLNSLYGFINRLKEDFPVTFRELLYQKDLLKELELLELPHCETCLFTTLDELLIFLNFNSKSYIGYFTRRLAERLNPNEDIADKLEMLLFHYKQFNQMHRKPGVILNPQYGDLKTELSNWFAQEIFYLEKRLHLTIVPINGGTEQKGSGSVSPKNEPQKLLCILSVDQMALLLRAADDLKIITARSLNAVFKNIVPHLSTPYQENISYDSMRSKSYTAETRDKEIIIQTLQQVIKKIREY</sequence>
<keyword evidence="2" id="KW-1185">Reference proteome</keyword>
<dbReference type="Proteomes" id="UP000198711">
    <property type="component" value="Unassembled WGS sequence"/>
</dbReference>
<accession>A0A8X8LDH4</accession>
<comment type="caution">
    <text evidence="1">The sequence shown here is derived from an EMBL/GenBank/DDBJ whole genome shotgun (WGS) entry which is preliminary data.</text>
</comment>
<proteinExistence type="predicted"/>
<evidence type="ECO:0000313" key="1">
    <source>
        <dbReference type="EMBL" id="SDW14129.1"/>
    </source>
</evidence>
<protein>
    <submittedName>
        <fullName evidence="1">Uncharacterized protein</fullName>
    </submittedName>
</protein>